<feature type="transmembrane region" description="Helical" evidence="1">
    <location>
        <begin position="30"/>
        <end position="51"/>
    </location>
</feature>
<protein>
    <submittedName>
        <fullName evidence="2">Uncharacterized protein</fullName>
    </submittedName>
</protein>
<evidence type="ECO:0000256" key="1">
    <source>
        <dbReference type="SAM" id="Phobius"/>
    </source>
</evidence>
<sequence>MNNPLSAMGIIFALMGVAVRIDANGDPDKYTAVASIMFIVAFVLAVIPVIMKGRGA</sequence>
<accession>A0A0F8Y0V6</accession>
<dbReference type="EMBL" id="LAZR01056058">
    <property type="protein sequence ID" value="KKK75002.1"/>
    <property type="molecule type" value="Genomic_DNA"/>
</dbReference>
<keyword evidence="1" id="KW-0812">Transmembrane</keyword>
<comment type="caution">
    <text evidence="2">The sequence shown here is derived from an EMBL/GenBank/DDBJ whole genome shotgun (WGS) entry which is preliminary data.</text>
</comment>
<evidence type="ECO:0000313" key="2">
    <source>
        <dbReference type="EMBL" id="KKK75002.1"/>
    </source>
</evidence>
<name>A0A0F8Y0V6_9ZZZZ</name>
<keyword evidence="1" id="KW-1133">Transmembrane helix</keyword>
<proteinExistence type="predicted"/>
<gene>
    <name evidence="2" type="ORF">LCGC14_2878090</name>
</gene>
<keyword evidence="1" id="KW-0472">Membrane</keyword>
<reference evidence="2" key="1">
    <citation type="journal article" date="2015" name="Nature">
        <title>Complex archaea that bridge the gap between prokaryotes and eukaryotes.</title>
        <authorList>
            <person name="Spang A."/>
            <person name="Saw J.H."/>
            <person name="Jorgensen S.L."/>
            <person name="Zaremba-Niedzwiedzka K."/>
            <person name="Martijn J."/>
            <person name="Lind A.E."/>
            <person name="van Eijk R."/>
            <person name="Schleper C."/>
            <person name="Guy L."/>
            <person name="Ettema T.J."/>
        </authorList>
    </citation>
    <scope>NUCLEOTIDE SEQUENCE</scope>
</reference>
<organism evidence="2">
    <name type="scientific">marine sediment metagenome</name>
    <dbReference type="NCBI Taxonomy" id="412755"/>
    <lineage>
        <taxon>unclassified sequences</taxon>
        <taxon>metagenomes</taxon>
        <taxon>ecological metagenomes</taxon>
    </lineage>
</organism>
<dbReference type="AlphaFoldDB" id="A0A0F8Y0V6"/>